<protein>
    <recommendedName>
        <fullName evidence="5">GLUG domain-containing protein</fullName>
    </recommendedName>
</protein>
<reference evidence="3 4" key="1">
    <citation type="journal article" date="2019" name="Nat. Med.">
        <title>A library of human gut bacterial isolates paired with longitudinal multiomics data enables mechanistic microbiome research.</title>
        <authorList>
            <person name="Poyet M."/>
            <person name="Groussin M."/>
            <person name="Gibbons S.M."/>
            <person name="Avila-Pacheco J."/>
            <person name="Jiang X."/>
            <person name="Kearney S.M."/>
            <person name="Perrotta A.R."/>
            <person name="Berdy B."/>
            <person name="Zhao S."/>
            <person name="Lieberman T.D."/>
            <person name="Swanson P.K."/>
            <person name="Smith M."/>
            <person name="Roesemann S."/>
            <person name="Alexander J.E."/>
            <person name="Rich S.A."/>
            <person name="Livny J."/>
            <person name="Vlamakis H."/>
            <person name="Clish C."/>
            <person name="Bullock K."/>
            <person name="Deik A."/>
            <person name="Scott J."/>
            <person name="Pierce K.A."/>
            <person name="Xavier R.J."/>
            <person name="Alm E.J."/>
        </authorList>
    </citation>
    <scope>NUCLEOTIDE SEQUENCE [LARGE SCALE GENOMIC DNA]</scope>
    <source>
        <strain evidence="1 4">BIOML-A1</strain>
        <strain evidence="2 3">BIOML-A4</strain>
    </source>
</reference>
<sequence length="707" mass="75138">MEMKIIMIKCIFMKSFLLWSVVLLIGATSCTDQLIQHEEKPSGPVELTFSASNGEMVSGPTTRTLVREGLQTFWVANDRISLIDGANVNNPFITKDGGVVTNFKGKVTQPSPDWYCALYPYNRDAQFDENTFVFTTRLYTHQYAEPGSYASGMNLAVGRSLSADAQDLGFYNAAAYLCVTISPEYTGDDISSMRLSGNNDELLAGDVTIPVLYEDDMIATVIDNENASGTIYLDQAGQGQTCIKGKNYYFVLAPTNMTEGYTLTLVNEEGRTATIQEAGPVDFGRNVVHAITIEEATFDGDECGKLTDDGLFTVTSLDCLYEWAERVSGGEYGLGCYITADIDFANATDSWPQLGTDEHPFTGRIIGNGKTISNFKSEGDARFAGFVAVMGEGGSVESLSFDSPTVTSTYHGDTDITGDDGYVGTIVGRLNNEGKFNYTEASIRNCRVTNPALNGGENVGGIVGRSYGRNDAVDNCTVEGGTITGQMFVGGIVGNTEGIIHNCHVKGGTVLSAEPILSEVRIGGIVGTNNSGQIVACTANVTVSGDTGSNNQLDSRYVGGIAGANNGTIVACAASGRVKGAYGGAIAGESYGDIYASYANQMEAAAVVYRIKKNMNDAADVIKPTFKACYVKGGDPSMPFFGTDAENGNIVDCQAVGSLSSVLSAMNAAIEEVAQDSEYEYGAPHAYVENTEDDSSAIPYKAVLPQE</sequence>
<name>A0A1Y4PI65_9BACT</name>
<organism evidence="1 4">
    <name type="scientific">Phocaeicola dorei</name>
    <dbReference type="NCBI Taxonomy" id="357276"/>
    <lineage>
        <taxon>Bacteria</taxon>
        <taxon>Pseudomonadati</taxon>
        <taxon>Bacteroidota</taxon>
        <taxon>Bacteroidia</taxon>
        <taxon>Bacteroidales</taxon>
        <taxon>Bacteroidaceae</taxon>
        <taxon>Phocaeicola</taxon>
    </lineage>
</organism>
<dbReference type="Proteomes" id="UP000481616">
    <property type="component" value="Unassembled WGS sequence"/>
</dbReference>
<dbReference type="Gene3D" id="2.160.20.110">
    <property type="match status" value="1"/>
</dbReference>
<evidence type="ECO:0000313" key="3">
    <source>
        <dbReference type="Proteomes" id="UP000441162"/>
    </source>
</evidence>
<proteinExistence type="predicted"/>
<dbReference type="AlphaFoldDB" id="A0A1Y4PI65"/>
<evidence type="ECO:0000313" key="4">
    <source>
        <dbReference type="Proteomes" id="UP000481616"/>
    </source>
</evidence>
<evidence type="ECO:0000313" key="1">
    <source>
        <dbReference type="EMBL" id="KAA5396351.1"/>
    </source>
</evidence>
<evidence type="ECO:0008006" key="5">
    <source>
        <dbReference type="Google" id="ProtNLM"/>
    </source>
</evidence>
<dbReference type="EMBL" id="VVYY01000013">
    <property type="protein sequence ID" value="KAA5396351.1"/>
    <property type="molecule type" value="Genomic_DNA"/>
</dbReference>
<dbReference type="Proteomes" id="UP000441162">
    <property type="component" value="Unassembled WGS sequence"/>
</dbReference>
<evidence type="ECO:0000313" key="2">
    <source>
        <dbReference type="EMBL" id="KAA5403963.1"/>
    </source>
</evidence>
<comment type="caution">
    <text evidence="1">The sequence shown here is derived from an EMBL/GenBank/DDBJ whole genome shotgun (WGS) entry which is preliminary data.</text>
</comment>
<dbReference type="EMBL" id="VVZA01000012">
    <property type="protein sequence ID" value="KAA5403963.1"/>
    <property type="molecule type" value="Genomic_DNA"/>
</dbReference>
<accession>A0A1Y4PI65</accession>
<dbReference type="PROSITE" id="PS51257">
    <property type="entry name" value="PROKAR_LIPOPROTEIN"/>
    <property type="match status" value="1"/>
</dbReference>
<gene>
    <name evidence="2" type="ORF">F2Y51_14780</name>
    <name evidence="1" type="ORF">F2Y58_15715</name>
</gene>